<dbReference type="Gene3D" id="3.10.20.30">
    <property type="match status" value="1"/>
</dbReference>
<dbReference type="InterPro" id="IPR016155">
    <property type="entry name" value="Mopterin_synth/thiamin_S_b"/>
</dbReference>
<dbReference type="OrthoDB" id="121049at2"/>
<protein>
    <submittedName>
        <fullName evidence="1">MoaD/ThiS family protein</fullName>
    </submittedName>
</protein>
<dbReference type="CDD" id="cd17040">
    <property type="entry name" value="Ubl_MoaD_like"/>
    <property type="match status" value="1"/>
</dbReference>
<dbReference type="InterPro" id="IPR012675">
    <property type="entry name" value="Beta-grasp_dom_sf"/>
</dbReference>
<dbReference type="SUPFAM" id="SSF54285">
    <property type="entry name" value="MoaD/ThiS"/>
    <property type="match status" value="1"/>
</dbReference>
<accession>A0A5B9EI05</accession>
<dbReference type="EMBL" id="CP042806">
    <property type="protein sequence ID" value="QEE31389.1"/>
    <property type="molecule type" value="Genomic_DNA"/>
</dbReference>
<reference evidence="1 2" key="1">
    <citation type="submission" date="2019-08" db="EMBL/GenBank/DDBJ databases">
        <title>Complete genome sequence of Terriglobus albidus strain ORNL.</title>
        <authorList>
            <person name="Podar M."/>
        </authorList>
    </citation>
    <scope>NUCLEOTIDE SEQUENCE [LARGE SCALE GENOMIC DNA]</scope>
    <source>
        <strain evidence="1 2">ORNL</strain>
    </source>
</reference>
<proteinExistence type="predicted"/>
<dbReference type="Proteomes" id="UP000321820">
    <property type="component" value="Chromosome"/>
</dbReference>
<gene>
    <name evidence="1" type="ORF">FTW19_16020</name>
</gene>
<evidence type="ECO:0000313" key="1">
    <source>
        <dbReference type="EMBL" id="QEE31389.1"/>
    </source>
</evidence>
<dbReference type="KEGG" id="talb:FTW19_16020"/>
<name>A0A5B9EI05_9BACT</name>
<keyword evidence="2" id="KW-1185">Reference proteome</keyword>
<sequence length="98" mass="10699">MRVELPAHLCRLAGVGHEVTVAVDTAPVTIAAVLEVLERDYPALEGTIREHETKQRRAWLRFFVCEEDWSHIGMDAVLPAEIVNGKEALLVIGAIAGG</sequence>
<dbReference type="AlphaFoldDB" id="A0A5B9EI05"/>
<organism evidence="1 2">
    <name type="scientific">Terriglobus albidus</name>
    <dbReference type="NCBI Taxonomy" id="1592106"/>
    <lineage>
        <taxon>Bacteria</taxon>
        <taxon>Pseudomonadati</taxon>
        <taxon>Acidobacteriota</taxon>
        <taxon>Terriglobia</taxon>
        <taxon>Terriglobales</taxon>
        <taxon>Acidobacteriaceae</taxon>
        <taxon>Terriglobus</taxon>
    </lineage>
</organism>
<evidence type="ECO:0000313" key="2">
    <source>
        <dbReference type="Proteomes" id="UP000321820"/>
    </source>
</evidence>